<evidence type="ECO:0000256" key="3">
    <source>
        <dbReference type="ARBA" id="ARBA00022777"/>
    </source>
</evidence>
<dbReference type="SUPFAM" id="SSF53613">
    <property type="entry name" value="Ribokinase-like"/>
    <property type="match status" value="1"/>
</dbReference>
<dbReference type="InterPro" id="IPR029056">
    <property type="entry name" value="Ribokinase-like"/>
</dbReference>
<dbReference type="GO" id="GO:0042840">
    <property type="term" value="P:D-glucuronate catabolic process"/>
    <property type="evidence" value="ECO:0007669"/>
    <property type="project" value="TreeGrafter"/>
</dbReference>
<organism evidence="5 6">
    <name type="scientific">Paraglaciecola mesophila</name>
    <dbReference type="NCBI Taxonomy" id="197222"/>
    <lineage>
        <taxon>Bacteria</taxon>
        <taxon>Pseudomonadati</taxon>
        <taxon>Pseudomonadota</taxon>
        <taxon>Gammaproteobacteria</taxon>
        <taxon>Alteromonadales</taxon>
        <taxon>Alteromonadaceae</taxon>
        <taxon>Paraglaciecola</taxon>
    </lineage>
</organism>
<dbReference type="PANTHER" id="PTHR43085:SF15">
    <property type="entry name" value="2-DEHYDRO-3-DEOXYGLUCONOKINASE"/>
    <property type="match status" value="1"/>
</dbReference>
<evidence type="ECO:0000313" key="5">
    <source>
        <dbReference type="EMBL" id="QHJ12995.1"/>
    </source>
</evidence>
<dbReference type="RefSeq" id="WP_160181134.1">
    <property type="nucleotide sequence ID" value="NZ_CP047656.1"/>
</dbReference>
<keyword evidence="2 5" id="KW-0808">Transferase</keyword>
<gene>
    <name evidence="5" type="ORF">FX988_03253</name>
</gene>
<dbReference type="GO" id="GO:0006974">
    <property type="term" value="P:DNA damage response"/>
    <property type="evidence" value="ECO:0007669"/>
    <property type="project" value="TreeGrafter"/>
</dbReference>
<dbReference type="Proteomes" id="UP000464524">
    <property type="component" value="Chromosome"/>
</dbReference>
<dbReference type="PANTHER" id="PTHR43085">
    <property type="entry name" value="HEXOKINASE FAMILY MEMBER"/>
    <property type="match status" value="1"/>
</dbReference>
<evidence type="ECO:0000313" key="6">
    <source>
        <dbReference type="Proteomes" id="UP000464524"/>
    </source>
</evidence>
<feature type="domain" description="Carbohydrate kinase PfkB" evidence="4">
    <location>
        <begin position="1"/>
        <end position="298"/>
    </location>
</feature>
<comment type="similarity">
    <text evidence="1">Belongs to the carbohydrate kinase PfkB family.</text>
</comment>
<accession>A0A857JLN7</accession>
<proteinExistence type="inferred from homology"/>
<keyword evidence="3 5" id="KW-0418">Kinase</keyword>
<keyword evidence="6" id="KW-1185">Reference proteome</keyword>
<dbReference type="OrthoDB" id="9776822at2"/>
<dbReference type="GO" id="GO:0019698">
    <property type="term" value="P:D-galacturonate catabolic process"/>
    <property type="evidence" value="ECO:0007669"/>
    <property type="project" value="TreeGrafter"/>
</dbReference>
<dbReference type="Gene3D" id="3.40.1190.20">
    <property type="match status" value="1"/>
</dbReference>
<evidence type="ECO:0000256" key="2">
    <source>
        <dbReference type="ARBA" id="ARBA00022679"/>
    </source>
</evidence>
<evidence type="ECO:0000256" key="1">
    <source>
        <dbReference type="ARBA" id="ARBA00010688"/>
    </source>
</evidence>
<dbReference type="GO" id="GO:0008673">
    <property type="term" value="F:2-dehydro-3-deoxygluconokinase activity"/>
    <property type="evidence" value="ECO:0007669"/>
    <property type="project" value="UniProtKB-EC"/>
</dbReference>
<dbReference type="CDD" id="cd01166">
    <property type="entry name" value="KdgK"/>
    <property type="match status" value="1"/>
</dbReference>
<dbReference type="AlphaFoldDB" id="A0A857JLN7"/>
<evidence type="ECO:0000259" key="4">
    <source>
        <dbReference type="Pfam" id="PF00294"/>
    </source>
</evidence>
<reference evidence="5 6" key="1">
    <citation type="submission" date="2019-12" db="EMBL/GenBank/DDBJ databases">
        <title>Genome sequencing and assembly of endphytes of Porphyra tenera.</title>
        <authorList>
            <person name="Park J.M."/>
            <person name="Shin R."/>
            <person name="Jo S.H."/>
        </authorList>
    </citation>
    <scope>NUCLEOTIDE SEQUENCE [LARGE SCALE GENOMIC DNA]</scope>
    <source>
        <strain evidence="5 6">GPM4</strain>
    </source>
</reference>
<dbReference type="EMBL" id="CP047656">
    <property type="protein sequence ID" value="QHJ12995.1"/>
    <property type="molecule type" value="Genomic_DNA"/>
</dbReference>
<dbReference type="KEGG" id="pmes:FX988_03253"/>
<name>A0A857JLN7_9ALTE</name>
<dbReference type="EC" id="2.7.1.45" evidence="5"/>
<sequence>MQKVVLIGECMLELREGKNGVMHQSFAGDAYNTAVYQKRAFPEQDVSFMSALGRDVVSDKLFKHCEQASLNNQYLTRKSEQNPGVYLVQTDEHGERSFLYWRENSAARQIMRYIDNDMIETMLDSELVFFSGISLAVIHSDDRPAFWAMLKRLKESGVKLAFDPNYRPRLWASPEEAQQQFHYAYELTDILLPGIDDFAQLYDLTQLSEILEFCQPYDIHELVIKNGANSVYCQLGSNLIHLPIAPVKNVVDTTSAGDSFNGVYLGARLAGKEIEHAVSLASKAAAIVIQYPGAITPESDFIERLNQP</sequence>
<dbReference type="Pfam" id="PF00294">
    <property type="entry name" value="PfkB"/>
    <property type="match status" value="1"/>
</dbReference>
<protein>
    <submittedName>
        <fullName evidence="5">2-dehydro-3-deoxygluconokinase</fullName>
        <ecNumber evidence="5">2.7.1.45</ecNumber>
    </submittedName>
</protein>
<dbReference type="GO" id="GO:0005829">
    <property type="term" value="C:cytosol"/>
    <property type="evidence" value="ECO:0007669"/>
    <property type="project" value="TreeGrafter"/>
</dbReference>
<dbReference type="InterPro" id="IPR011611">
    <property type="entry name" value="PfkB_dom"/>
</dbReference>
<dbReference type="InterPro" id="IPR050306">
    <property type="entry name" value="PfkB_Carbo_kinase"/>
</dbReference>